<evidence type="ECO:0000259" key="2">
    <source>
        <dbReference type="Pfam" id="PF12937"/>
    </source>
</evidence>
<dbReference type="InterPro" id="IPR036047">
    <property type="entry name" value="F-box-like_dom_sf"/>
</dbReference>
<protein>
    <recommendedName>
        <fullName evidence="2">F-box domain-containing protein</fullName>
    </recommendedName>
</protein>
<keyword evidence="4" id="KW-1185">Reference proteome</keyword>
<dbReference type="InterPro" id="IPR032675">
    <property type="entry name" value="LRR_dom_sf"/>
</dbReference>
<dbReference type="SUPFAM" id="SSF81383">
    <property type="entry name" value="F-box domain"/>
    <property type="match status" value="1"/>
</dbReference>
<dbReference type="InterPro" id="IPR001810">
    <property type="entry name" value="F-box_dom"/>
</dbReference>
<dbReference type="AlphaFoldDB" id="A0A197JST7"/>
<dbReference type="EMBL" id="KV442049">
    <property type="protein sequence ID" value="OAQ28347.1"/>
    <property type="molecule type" value="Genomic_DNA"/>
</dbReference>
<evidence type="ECO:0000313" key="4">
    <source>
        <dbReference type="Proteomes" id="UP000078512"/>
    </source>
</evidence>
<gene>
    <name evidence="3" type="ORF">K457DRAFT_20287</name>
</gene>
<evidence type="ECO:0000313" key="3">
    <source>
        <dbReference type="EMBL" id="OAQ28347.1"/>
    </source>
</evidence>
<dbReference type="Pfam" id="PF12937">
    <property type="entry name" value="F-box-like"/>
    <property type="match status" value="1"/>
</dbReference>
<dbReference type="OrthoDB" id="2339315at2759"/>
<dbReference type="Proteomes" id="UP000078512">
    <property type="component" value="Unassembled WGS sequence"/>
</dbReference>
<feature type="domain" description="F-box" evidence="2">
    <location>
        <begin position="16"/>
        <end position="50"/>
    </location>
</feature>
<proteinExistence type="predicted"/>
<reference evidence="3 4" key="1">
    <citation type="submission" date="2016-05" db="EMBL/GenBank/DDBJ databases">
        <title>Genome sequencing reveals origins of a unique bacterial endosymbiosis in the earliest lineages of terrestrial Fungi.</title>
        <authorList>
            <consortium name="DOE Joint Genome Institute"/>
            <person name="Uehling J."/>
            <person name="Gryganskyi A."/>
            <person name="Hameed K."/>
            <person name="Tschaplinski T."/>
            <person name="Misztal P."/>
            <person name="Wu S."/>
            <person name="Desiro A."/>
            <person name="Vande Pol N."/>
            <person name="Du Z.-Y."/>
            <person name="Zienkiewicz A."/>
            <person name="Zienkiewicz K."/>
            <person name="Morin E."/>
            <person name="Tisserant E."/>
            <person name="Splivallo R."/>
            <person name="Hainaut M."/>
            <person name="Henrissat B."/>
            <person name="Ohm R."/>
            <person name="Kuo A."/>
            <person name="Yan J."/>
            <person name="Lipzen A."/>
            <person name="Nolan M."/>
            <person name="Labutti K."/>
            <person name="Barry K."/>
            <person name="Goldstein A."/>
            <person name="Labbe J."/>
            <person name="Schadt C."/>
            <person name="Tuskan G."/>
            <person name="Grigoriev I."/>
            <person name="Martin F."/>
            <person name="Vilgalys R."/>
            <person name="Bonito G."/>
        </authorList>
    </citation>
    <scope>NUCLEOTIDE SEQUENCE [LARGE SCALE GENOMIC DNA]</scope>
    <source>
        <strain evidence="3 4">AG-77</strain>
    </source>
</reference>
<dbReference type="Gene3D" id="3.80.10.10">
    <property type="entry name" value="Ribonuclease Inhibitor"/>
    <property type="match status" value="1"/>
</dbReference>
<evidence type="ECO:0000256" key="1">
    <source>
        <dbReference type="SAM" id="MobiDB-lite"/>
    </source>
</evidence>
<sequence length="274" mass="31208">MTNAFDIIRSEYLFNKITSHLNHTDLPHCSVVNRYWNSLFGPLVWHTLTFSENLHSEDPFHKNHRAILNQSTTQAVQLNRDNLQLERLTIQGDFILTQNSEATQNLFAALLQHPTLAHLQLGNIDTKIDYFLQHLSIDTKAMDQTHEHLLVIILSRCLDLKDMSITHMDELKTSSSPLPSRPAHNLAVLIRNHCPKVCQFPRSLEQPSPRSGVTTINNNKDGKYVRHHNDSNSNNTDANNEDTLRGPDAMMRSFVNGKQAVRQQKQQSSAPGRP</sequence>
<feature type="compositionally biased region" description="Basic and acidic residues" evidence="1">
    <location>
        <begin position="220"/>
        <end position="230"/>
    </location>
</feature>
<organism evidence="3 4">
    <name type="scientific">Linnemannia elongata AG-77</name>
    <dbReference type="NCBI Taxonomy" id="1314771"/>
    <lineage>
        <taxon>Eukaryota</taxon>
        <taxon>Fungi</taxon>
        <taxon>Fungi incertae sedis</taxon>
        <taxon>Mucoromycota</taxon>
        <taxon>Mortierellomycotina</taxon>
        <taxon>Mortierellomycetes</taxon>
        <taxon>Mortierellales</taxon>
        <taxon>Mortierellaceae</taxon>
        <taxon>Linnemannia</taxon>
    </lineage>
</organism>
<feature type="region of interest" description="Disordered" evidence="1">
    <location>
        <begin position="202"/>
        <end position="251"/>
    </location>
</feature>
<name>A0A197JST7_9FUNG</name>
<accession>A0A197JST7</accession>
<feature type="compositionally biased region" description="Polar residues" evidence="1">
    <location>
        <begin position="205"/>
        <end position="219"/>
    </location>
</feature>